<keyword evidence="3" id="KW-1185">Reference proteome</keyword>
<evidence type="ECO:0000313" key="3">
    <source>
        <dbReference type="Proteomes" id="UP000237105"/>
    </source>
</evidence>
<feature type="region of interest" description="Disordered" evidence="1">
    <location>
        <begin position="31"/>
        <end position="51"/>
    </location>
</feature>
<gene>
    <name evidence="2" type="ORF">PanWU01x14_328440</name>
</gene>
<dbReference type="EMBL" id="JXTB01000569">
    <property type="protein sequence ID" value="PON36439.1"/>
    <property type="molecule type" value="Genomic_DNA"/>
</dbReference>
<organism evidence="2 3">
    <name type="scientific">Parasponia andersonii</name>
    <name type="common">Sponia andersonii</name>
    <dbReference type="NCBI Taxonomy" id="3476"/>
    <lineage>
        <taxon>Eukaryota</taxon>
        <taxon>Viridiplantae</taxon>
        <taxon>Streptophyta</taxon>
        <taxon>Embryophyta</taxon>
        <taxon>Tracheophyta</taxon>
        <taxon>Spermatophyta</taxon>
        <taxon>Magnoliopsida</taxon>
        <taxon>eudicotyledons</taxon>
        <taxon>Gunneridae</taxon>
        <taxon>Pentapetalae</taxon>
        <taxon>rosids</taxon>
        <taxon>fabids</taxon>
        <taxon>Rosales</taxon>
        <taxon>Cannabaceae</taxon>
        <taxon>Parasponia</taxon>
    </lineage>
</organism>
<name>A0A2P5AIS3_PARAD</name>
<sequence>MTTWYQSFGRSLYLGGSIVSMKTMVATSDPIEVGASESERDEGKKSAIHNKSRDMVTSLEAKIT</sequence>
<dbReference type="AlphaFoldDB" id="A0A2P5AIS3"/>
<evidence type="ECO:0000313" key="2">
    <source>
        <dbReference type="EMBL" id="PON36439.1"/>
    </source>
</evidence>
<accession>A0A2P5AIS3</accession>
<proteinExistence type="predicted"/>
<comment type="caution">
    <text evidence="2">The sequence shown here is derived from an EMBL/GenBank/DDBJ whole genome shotgun (WGS) entry which is preliminary data.</text>
</comment>
<reference evidence="3" key="1">
    <citation type="submission" date="2016-06" db="EMBL/GenBank/DDBJ databases">
        <title>Parallel loss of symbiosis genes in relatives of nitrogen-fixing non-legume Parasponia.</title>
        <authorList>
            <person name="Van Velzen R."/>
            <person name="Holmer R."/>
            <person name="Bu F."/>
            <person name="Rutten L."/>
            <person name="Van Zeijl A."/>
            <person name="Liu W."/>
            <person name="Santuari L."/>
            <person name="Cao Q."/>
            <person name="Sharma T."/>
            <person name="Shen D."/>
            <person name="Roswanjaya Y."/>
            <person name="Wardhani T."/>
            <person name="Kalhor M.S."/>
            <person name="Jansen J."/>
            <person name="Van den Hoogen J."/>
            <person name="Gungor B."/>
            <person name="Hartog M."/>
            <person name="Hontelez J."/>
            <person name="Verver J."/>
            <person name="Yang W.-C."/>
            <person name="Schijlen E."/>
            <person name="Repin R."/>
            <person name="Schilthuizen M."/>
            <person name="Schranz E."/>
            <person name="Heidstra R."/>
            <person name="Miyata K."/>
            <person name="Fedorova E."/>
            <person name="Kohlen W."/>
            <person name="Bisseling T."/>
            <person name="Smit S."/>
            <person name="Geurts R."/>
        </authorList>
    </citation>
    <scope>NUCLEOTIDE SEQUENCE [LARGE SCALE GENOMIC DNA]</scope>
    <source>
        <strain evidence="3">cv. WU1-14</strain>
    </source>
</reference>
<evidence type="ECO:0000256" key="1">
    <source>
        <dbReference type="SAM" id="MobiDB-lite"/>
    </source>
</evidence>
<dbReference type="Proteomes" id="UP000237105">
    <property type="component" value="Unassembled WGS sequence"/>
</dbReference>
<protein>
    <submittedName>
        <fullName evidence="2">Uncharacterized protein</fullName>
    </submittedName>
</protein>